<sequence>MWGRGTELGGRYTLAERLGGGAMGEVWRADDGVLGRQVAVKILLPALLDDATFMERFRREARMLASINHPGIVEVYDYGESEAGSGSPVAYIVMELIAGRPLDEVLAESGPMPVERALGIVAQALDALHAAHKRGIVHRDIKPSNLMLREDGRVAVTDFGIASAMAGTRITSSQAVLGTALYVAPERAEGAASIPASDLYSIGVLCFEMLAGEPPFTGELALEIVLKHIREPAPQLPGEFAQPVRDLVATALAKKPEERFADAEAMAGAARGAAQGVAVAEAVPRTVPLVASAAVPSAASAAVAEVAEAAVPVAEPVADADVDAAALKETRPNAVARPPWFRRRFVLPVLIPCGVTVVVGGAVLIDQTPFSSSAAVPQTHPAVAVSGGQSGSAPVSPSASLSASGSASPSASASASAASASASASPSGSASPSSSATVPGGGPSGATPGGSGAGQSGAGAGGGARPGGSGGQQGGSGAANGNGGSASGGGASGGGGTAGGTSGAGSGGASGGGGTSGASAGSGSAPVTQPNPPAPPSPQPSSAPPVSGPPAGCGGSGWGAIVNVGDGLKVGLADGNPSGSGAVIMGGNTSFGWVHATSQWSTFNACNLNDGLMGMQYYGGSGTQLIANGAGVASWTVVSAPSGVYIKDYLGQNCLTDNGEGKQLTMNTCTAGNSSQEWQTP</sequence>
<dbReference type="PANTHER" id="PTHR43289">
    <property type="entry name" value="MITOGEN-ACTIVATED PROTEIN KINASE KINASE KINASE 20-RELATED"/>
    <property type="match status" value="1"/>
</dbReference>
<comment type="caution">
    <text evidence="12">The sequence shown here is derived from an EMBL/GenBank/DDBJ whole genome shotgun (WGS) entry which is preliminary data.</text>
</comment>
<dbReference type="GO" id="GO:0005524">
    <property type="term" value="F:ATP binding"/>
    <property type="evidence" value="ECO:0007669"/>
    <property type="project" value="UniProtKB-UniRule"/>
</dbReference>
<dbReference type="Pfam" id="PF00069">
    <property type="entry name" value="Pkinase"/>
    <property type="match status" value="1"/>
</dbReference>
<evidence type="ECO:0000256" key="2">
    <source>
        <dbReference type="ARBA" id="ARBA00022527"/>
    </source>
</evidence>
<dbReference type="GO" id="GO:0045717">
    <property type="term" value="P:negative regulation of fatty acid biosynthetic process"/>
    <property type="evidence" value="ECO:0007669"/>
    <property type="project" value="UniProtKB-ARBA"/>
</dbReference>
<keyword evidence="6 9" id="KW-0067">ATP-binding</keyword>
<dbReference type="FunFam" id="3.30.200.20:FF:000035">
    <property type="entry name" value="Serine/threonine protein kinase Stk1"/>
    <property type="match status" value="1"/>
</dbReference>
<dbReference type="InterPro" id="IPR008271">
    <property type="entry name" value="Ser/Thr_kinase_AS"/>
</dbReference>
<dbReference type="PANTHER" id="PTHR43289:SF6">
    <property type="entry name" value="SERINE_THREONINE-PROTEIN KINASE NEKL-3"/>
    <property type="match status" value="1"/>
</dbReference>
<protein>
    <recommendedName>
        <fullName evidence="1">non-specific serine/threonine protein kinase</fullName>
        <ecNumber evidence="1">2.7.11.1</ecNumber>
    </recommendedName>
</protein>
<dbReference type="SUPFAM" id="SSF56112">
    <property type="entry name" value="Protein kinase-like (PK-like)"/>
    <property type="match status" value="1"/>
</dbReference>
<name>A0A7W7QXS6_KITKI</name>
<comment type="catalytic activity">
    <reaction evidence="8">
        <text>L-seryl-[protein] + ATP = O-phospho-L-seryl-[protein] + ADP + H(+)</text>
        <dbReference type="Rhea" id="RHEA:17989"/>
        <dbReference type="Rhea" id="RHEA-COMP:9863"/>
        <dbReference type="Rhea" id="RHEA-COMP:11604"/>
        <dbReference type="ChEBI" id="CHEBI:15378"/>
        <dbReference type="ChEBI" id="CHEBI:29999"/>
        <dbReference type="ChEBI" id="CHEBI:30616"/>
        <dbReference type="ChEBI" id="CHEBI:83421"/>
        <dbReference type="ChEBI" id="CHEBI:456216"/>
        <dbReference type="EC" id="2.7.11.1"/>
    </reaction>
</comment>
<evidence type="ECO:0000256" key="5">
    <source>
        <dbReference type="ARBA" id="ARBA00022777"/>
    </source>
</evidence>
<dbReference type="InterPro" id="IPR011009">
    <property type="entry name" value="Kinase-like_dom_sf"/>
</dbReference>
<dbReference type="EMBL" id="JACHJV010000001">
    <property type="protein sequence ID" value="MBB4921620.1"/>
    <property type="molecule type" value="Genomic_DNA"/>
</dbReference>
<proteinExistence type="predicted"/>
<evidence type="ECO:0000256" key="9">
    <source>
        <dbReference type="PROSITE-ProRule" id="PRU10141"/>
    </source>
</evidence>
<evidence type="ECO:0000256" key="1">
    <source>
        <dbReference type="ARBA" id="ARBA00012513"/>
    </source>
</evidence>
<dbReference type="PROSITE" id="PS00107">
    <property type="entry name" value="PROTEIN_KINASE_ATP"/>
    <property type="match status" value="1"/>
</dbReference>
<keyword evidence="4 9" id="KW-0547">Nucleotide-binding</keyword>
<evidence type="ECO:0000259" key="11">
    <source>
        <dbReference type="PROSITE" id="PS50011"/>
    </source>
</evidence>
<organism evidence="12 13">
    <name type="scientific">Kitasatospora kifunensis</name>
    <name type="common">Streptomyces kifunensis</name>
    <dbReference type="NCBI Taxonomy" id="58351"/>
    <lineage>
        <taxon>Bacteria</taxon>
        <taxon>Bacillati</taxon>
        <taxon>Actinomycetota</taxon>
        <taxon>Actinomycetes</taxon>
        <taxon>Kitasatosporales</taxon>
        <taxon>Streptomycetaceae</taxon>
        <taxon>Kitasatospora</taxon>
    </lineage>
</organism>
<evidence type="ECO:0000256" key="7">
    <source>
        <dbReference type="ARBA" id="ARBA00047899"/>
    </source>
</evidence>
<feature type="domain" description="Protein kinase" evidence="11">
    <location>
        <begin position="12"/>
        <end position="271"/>
    </location>
</feature>
<dbReference type="FunFam" id="1.10.510.10:FF:000021">
    <property type="entry name" value="Serine/threonine protein kinase"/>
    <property type="match status" value="1"/>
</dbReference>
<accession>A0A7W7QXS6</accession>
<keyword evidence="5 12" id="KW-0418">Kinase</keyword>
<keyword evidence="2" id="KW-0723">Serine/threonine-protein kinase</keyword>
<feature type="compositionally biased region" description="Gly residues" evidence="10">
    <location>
        <begin position="439"/>
        <end position="516"/>
    </location>
</feature>
<dbReference type="CDD" id="cd14014">
    <property type="entry name" value="STKc_PknB_like"/>
    <property type="match status" value="1"/>
</dbReference>
<dbReference type="Gene3D" id="3.30.200.20">
    <property type="entry name" value="Phosphorylase Kinase, domain 1"/>
    <property type="match status" value="1"/>
</dbReference>
<evidence type="ECO:0000313" key="12">
    <source>
        <dbReference type="EMBL" id="MBB4921620.1"/>
    </source>
</evidence>
<feature type="compositionally biased region" description="Low complexity" evidence="10">
    <location>
        <begin position="517"/>
        <end position="528"/>
    </location>
</feature>
<dbReference type="EC" id="2.7.11.1" evidence="1"/>
<dbReference type="PROSITE" id="PS50011">
    <property type="entry name" value="PROTEIN_KINASE_DOM"/>
    <property type="match status" value="1"/>
</dbReference>
<dbReference type="Proteomes" id="UP000540506">
    <property type="component" value="Unassembled WGS sequence"/>
</dbReference>
<feature type="binding site" evidence="9">
    <location>
        <position position="41"/>
    </location>
    <ligand>
        <name>ATP</name>
        <dbReference type="ChEBI" id="CHEBI:30616"/>
    </ligand>
</feature>
<dbReference type="InterPro" id="IPR017441">
    <property type="entry name" value="Protein_kinase_ATP_BS"/>
</dbReference>
<dbReference type="Gene3D" id="1.10.510.10">
    <property type="entry name" value="Transferase(Phosphotransferase) domain 1"/>
    <property type="match status" value="1"/>
</dbReference>
<reference evidence="12 13" key="1">
    <citation type="submission" date="2020-08" db="EMBL/GenBank/DDBJ databases">
        <title>Sequencing the genomes of 1000 actinobacteria strains.</title>
        <authorList>
            <person name="Klenk H.-P."/>
        </authorList>
    </citation>
    <scope>NUCLEOTIDE SEQUENCE [LARGE SCALE GENOMIC DNA]</scope>
    <source>
        <strain evidence="12 13">DSM 41654</strain>
    </source>
</reference>
<evidence type="ECO:0000256" key="4">
    <source>
        <dbReference type="ARBA" id="ARBA00022741"/>
    </source>
</evidence>
<dbReference type="InterPro" id="IPR000719">
    <property type="entry name" value="Prot_kinase_dom"/>
</dbReference>
<evidence type="ECO:0000256" key="3">
    <source>
        <dbReference type="ARBA" id="ARBA00022679"/>
    </source>
</evidence>
<feature type="region of interest" description="Disordered" evidence="10">
    <location>
        <begin position="383"/>
        <end position="552"/>
    </location>
</feature>
<dbReference type="AlphaFoldDB" id="A0A7W7QXS6"/>
<feature type="compositionally biased region" description="Low complexity" evidence="10">
    <location>
        <begin position="383"/>
        <end position="438"/>
    </location>
</feature>
<dbReference type="PROSITE" id="PS50231">
    <property type="entry name" value="RICIN_B_LECTIN"/>
    <property type="match status" value="1"/>
</dbReference>
<evidence type="ECO:0000256" key="8">
    <source>
        <dbReference type="ARBA" id="ARBA00048679"/>
    </source>
</evidence>
<evidence type="ECO:0000256" key="6">
    <source>
        <dbReference type="ARBA" id="ARBA00022840"/>
    </source>
</evidence>
<keyword evidence="3 12" id="KW-0808">Transferase</keyword>
<evidence type="ECO:0000256" key="10">
    <source>
        <dbReference type="SAM" id="MobiDB-lite"/>
    </source>
</evidence>
<keyword evidence="13" id="KW-1185">Reference proteome</keyword>
<gene>
    <name evidence="12" type="ORF">FHR34_000613</name>
</gene>
<dbReference type="GO" id="GO:0004674">
    <property type="term" value="F:protein serine/threonine kinase activity"/>
    <property type="evidence" value="ECO:0007669"/>
    <property type="project" value="UniProtKB-KW"/>
</dbReference>
<dbReference type="RefSeq" id="WP_184933921.1">
    <property type="nucleotide sequence ID" value="NZ_JACHJV010000001.1"/>
</dbReference>
<feature type="compositionally biased region" description="Pro residues" evidence="10">
    <location>
        <begin position="529"/>
        <end position="548"/>
    </location>
</feature>
<comment type="catalytic activity">
    <reaction evidence="7">
        <text>L-threonyl-[protein] + ATP = O-phospho-L-threonyl-[protein] + ADP + H(+)</text>
        <dbReference type="Rhea" id="RHEA:46608"/>
        <dbReference type="Rhea" id="RHEA-COMP:11060"/>
        <dbReference type="Rhea" id="RHEA-COMP:11605"/>
        <dbReference type="ChEBI" id="CHEBI:15378"/>
        <dbReference type="ChEBI" id="CHEBI:30013"/>
        <dbReference type="ChEBI" id="CHEBI:30616"/>
        <dbReference type="ChEBI" id="CHEBI:61977"/>
        <dbReference type="ChEBI" id="CHEBI:456216"/>
        <dbReference type="EC" id="2.7.11.1"/>
    </reaction>
</comment>
<dbReference type="SMART" id="SM00220">
    <property type="entry name" value="S_TKc"/>
    <property type="match status" value="1"/>
</dbReference>
<evidence type="ECO:0000313" key="13">
    <source>
        <dbReference type="Proteomes" id="UP000540506"/>
    </source>
</evidence>
<dbReference type="PROSITE" id="PS00108">
    <property type="entry name" value="PROTEIN_KINASE_ST"/>
    <property type="match status" value="1"/>
</dbReference>